<dbReference type="InterPro" id="IPR041657">
    <property type="entry name" value="HTH_17"/>
</dbReference>
<evidence type="ECO:0000313" key="3">
    <source>
        <dbReference type="Proteomes" id="UP001235303"/>
    </source>
</evidence>
<proteinExistence type="predicted"/>
<dbReference type="RefSeq" id="WP_283752682.1">
    <property type="nucleotide sequence ID" value="NZ_JAQOSP010000039.1"/>
</dbReference>
<evidence type="ECO:0000259" key="1">
    <source>
        <dbReference type="Pfam" id="PF12728"/>
    </source>
</evidence>
<dbReference type="EMBL" id="JAQOSP010000039">
    <property type="protein sequence ID" value="MDJ1168918.1"/>
    <property type="molecule type" value="Genomic_DNA"/>
</dbReference>
<keyword evidence="3" id="KW-1185">Reference proteome</keyword>
<dbReference type="NCBIfam" id="TIGR01764">
    <property type="entry name" value="excise"/>
    <property type="match status" value="1"/>
</dbReference>
<sequence length="156" mass="17639">MVAKGKTQSIPIFEASGMESENLARLEQLLTDAHLKLIGVDGEPIELPESIYQILRSVTPLLAEGKQITLVPSEHYLTTQEAANILNISRPYLYQLLDRQEIPYTQVGTHRRIKVKDLSNYKEKRDLQRGQDLAELVAIGEEFGLYESEQETANQS</sequence>
<evidence type="ECO:0000313" key="2">
    <source>
        <dbReference type="EMBL" id="MDJ1168918.1"/>
    </source>
</evidence>
<accession>A0ABT7APU3</accession>
<gene>
    <name evidence="2" type="ORF">PMG71_05720</name>
</gene>
<comment type="caution">
    <text evidence="2">The sequence shown here is derived from an EMBL/GenBank/DDBJ whole genome shotgun (WGS) entry which is preliminary data.</text>
</comment>
<organism evidence="2 3">
    <name type="scientific">Roseofilum acuticapitatum BLCC-M154</name>
    <dbReference type="NCBI Taxonomy" id="3022444"/>
    <lineage>
        <taxon>Bacteria</taxon>
        <taxon>Bacillati</taxon>
        <taxon>Cyanobacteriota</taxon>
        <taxon>Cyanophyceae</taxon>
        <taxon>Desertifilales</taxon>
        <taxon>Desertifilaceae</taxon>
        <taxon>Roseofilum</taxon>
        <taxon>Roseofilum acuticapitatum</taxon>
    </lineage>
</organism>
<name>A0ABT7APU3_9CYAN</name>
<dbReference type="Pfam" id="PF12728">
    <property type="entry name" value="HTH_17"/>
    <property type="match status" value="1"/>
</dbReference>
<reference evidence="2 3" key="1">
    <citation type="submission" date="2023-01" db="EMBL/GenBank/DDBJ databases">
        <title>Novel diversity within Roseofilum (Cyanobacteria; Desertifilaceae) from marine benthic mats with descriptions of four novel species.</title>
        <authorList>
            <person name="Wang Y."/>
            <person name="Berthold D.E."/>
            <person name="Hu J."/>
            <person name="Lefler F.W."/>
            <person name="Laughinghouse H.D. IV."/>
        </authorList>
    </citation>
    <scope>NUCLEOTIDE SEQUENCE [LARGE SCALE GENOMIC DNA]</scope>
    <source>
        <strain evidence="2 3">BLCC-M154</strain>
    </source>
</reference>
<protein>
    <submittedName>
        <fullName evidence="2">Helix-turn-helix domain-containing protein</fullName>
    </submittedName>
</protein>
<dbReference type="InterPro" id="IPR010093">
    <property type="entry name" value="SinI_DNA-bd"/>
</dbReference>
<feature type="domain" description="Helix-turn-helix" evidence="1">
    <location>
        <begin position="76"/>
        <end position="125"/>
    </location>
</feature>
<dbReference type="Proteomes" id="UP001235303">
    <property type="component" value="Unassembled WGS sequence"/>
</dbReference>